<proteinExistence type="predicted"/>
<evidence type="ECO:0000313" key="2">
    <source>
        <dbReference type="EMBL" id="AEA34188.1"/>
    </source>
</evidence>
<dbReference type="SUPFAM" id="SSF53146">
    <property type="entry name" value="Nitrogenase accessory factor-like"/>
    <property type="match status" value="1"/>
</dbReference>
<dbReference type="InterPro" id="IPR033913">
    <property type="entry name" value="MTH1175_dom"/>
</dbReference>
<sequence length="109" mass="12069">MKIMITAKGDKLESTIDERYGRGEYFIIYDTDSGEFEAIKNPFLNNQGGVGVSTAQFSVEKGINAIISGSYGPNALEILRSANLELYKAQQGTVKDNIELLKEGKLERF</sequence>
<dbReference type="PANTHER" id="PTHR42983:SF1">
    <property type="entry name" value="IRON-MOLYBDENUM PROTEIN"/>
    <property type="match status" value="1"/>
</dbReference>
<dbReference type="Pfam" id="PF02579">
    <property type="entry name" value="Nitro_FeMo-Co"/>
    <property type="match status" value="1"/>
</dbReference>
<reference evidence="3" key="2">
    <citation type="submission" date="2011-03" db="EMBL/GenBank/DDBJ databases">
        <title>The complete genome of Hippea maritima DSM 10411.</title>
        <authorList>
            <consortium name="US DOE Joint Genome Institute (JGI-PGF)"/>
            <person name="Lucas S."/>
            <person name="Copeland A."/>
            <person name="Lapidus A."/>
            <person name="Bruce D."/>
            <person name="Goodwin L."/>
            <person name="Pitluck S."/>
            <person name="Peters L."/>
            <person name="Kyrpides N."/>
            <person name="Mavromatis K."/>
            <person name="Pagani I."/>
            <person name="Ivanova N."/>
            <person name="Mikhailova N."/>
            <person name="Lu M."/>
            <person name="Detter J.C."/>
            <person name="Tapia R."/>
            <person name="Han C."/>
            <person name="Land M."/>
            <person name="Hauser L."/>
            <person name="Markowitz V."/>
            <person name="Cheng J.-F."/>
            <person name="Hugenholtz P."/>
            <person name="Woyke T."/>
            <person name="Wu D."/>
            <person name="Spring S."/>
            <person name="Schroeder M."/>
            <person name="Brambilla E."/>
            <person name="Klenk H.-P."/>
            <person name="Eisen J.A."/>
        </authorList>
    </citation>
    <scope>NUCLEOTIDE SEQUENCE [LARGE SCALE GENOMIC DNA]</scope>
    <source>
        <strain evidence="3">ATCC 700847 / DSM 10411 / MH2</strain>
    </source>
</reference>
<dbReference type="InParanoid" id="F2LX04"/>
<dbReference type="AlphaFoldDB" id="F2LX04"/>
<name>F2LX04_HIPMA</name>
<organism evidence="2 3">
    <name type="scientific">Hippea maritima (strain ATCC 700847 / DSM 10411 / MH2)</name>
    <dbReference type="NCBI Taxonomy" id="760142"/>
    <lineage>
        <taxon>Bacteria</taxon>
        <taxon>Pseudomonadati</taxon>
        <taxon>Campylobacterota</taxon>
        <taxon>Desulfurellia</taxon>
        <taxon>Desulfurellales</taxon>
        <taxon>Hippeaceae</taxon>
        <taxon>Hippea</taxon>
    </lineage>
</organism>
<dbReference type="HOGENOM" id="CLU_104194_0_0_7"/>
<keyword evidence="3" id="KW-1185">Reference proteome</keyword>
<dbReference type="Proteomes" id="UP000008139">
    <property type="component" value="Chromosome"/>
</dbReference>
<dbReference type="CDD" id="cd00851">
    <property type="entry name" value="MTH1175"/>
    <property type="match status" value="1"/>
</dbReference>
<dbReference type="RefSeq" id="WP_013682225.1">
    <property type="nucleotide sequence ID" value="NC_015318.1"/>
</dbReference>
<protein>
    <submittedName>
        <fullName evidence="2">Dinitrogenase iron-molybdenum cofactor biosynthesis protein</fullName>
    </submittedName>
</protein>
<evidence type="ECO:0000259" key="1">
    <source>
        <dbReference type="Pfam" id="PF02579"/>
    </source>
</evidence>
<dbReference type="Gene3D" id="3.30.420.130">
    <property type="entry name" value="Dinitrogenase iron-molybdenum cofactor biosynthesis domain"/>
    <property type="match status" value="1"/>
</dbReference>
<feature type="domain" description="Dinitrogenase iron-molybdenum cofactor biosynthesis" evidence="1">
    <location>
        <begin position="13"/>
        <end position="102"/>
    </location>
</feature>
<dbReference type="eggNOG" id="COG1433">
    <property type="taxonomic scope" value="Bacteria"/>
</dbReference>
<dbReference type="EMBL" id="CP002606">
    <property type="protein sequence ID" value="AEA34188.1"/>
    <property type="molecule type" value="Genomic_DNA"/>
</dbReference>
<evidence type="ECO:0000313" key="3">
    <source>
        <dbReference type="Proteomes" id="UP000008139"/>
    </source>
</evidence>
<reference evidence="2 3" key="1">
    <citation type="journal article" date="2011" name="Stand. Genomic Sci.">
        <title>Complete genome sequence of the thermophilic sulfur-reducer Hippea maritima type strain (MH(2)).</title>
        <authorList>
            <person name="Huntemann M."/>
            <person name="Lu M."/>
            <person name="Nolan M."/>
            <person name="Lapidus A."/>
            <person name="Lucas S."/>
            <person name="Hammon N."/>
            <person name="Deshpande S."/>
            <person name="Cheng J.F."/>
            <person name="Tapia R."/>
            <person name="Han C."/>
            <person name="Goodwin L."/>
            <person name="Pitluck S."/>
            <person name="Liolios K."/>
            <person name="Pagani I."/>
            <person name="Ivanova N."/>
            <person name="Ovchinikova G."/>
            <person name="Pati A."/>
            <person name="Chen A."/>
            <person name="Palaniappan K."/>
            <person name="Land M."/>
            <person name="Hauser L."/>
            <person name="Jeffries C.D."/>
            <person name="Detter J.C."/>
            <person name="Brambilla E.M."/>
            <person name="Rohde M."/>
            <person name="Spring S."/>
            <person name="Goker M."/>
            <person name="Woyke T."/>
            <person name="Bristow J."/>
            <person name="Eisen J.A."/>
            <person name="Markowitz V."/>
            <person name="Hugenholtz P."/>
            <person name="Kyrpides N.C."/>
            <person name="Klenk H.P."/>
            <person name="Mavromatis K."/>
        </authorList>
    </citation>
    <scope>NUCLEOTIDE SEQUENCE [LARGE SCALE GENOMIC DNA]</scope>
    <source>
        <strain evidence="3">ATCC 700847 / DSM 10411 / MH2</strain>
    </source>
</reference>
<dbReference type="KEGG" id="hmr:Hipma_1226"/>
<dbReference type="PANTHER" id="PTHR42983">
    <property type="entry name" value="DINITROGENASE IRON-MOLYBDENUM COFACTOR PROTEIN-RELATED"/>
    <property type="match status" value="1"/>
</dbReference>
<gene>
    <name evidence="2" type="ordered locus">Hipma_1226</name>
</gene>
<dbReference type="OrthoDB" id="9807451at2"/>
<dbReference type="STRING" id="760142.Hipma_1226"/>
<dbReference type="InterPro" id="IPR003731">
    <property type="entry name" value="Di-Nase_FeMo-co_biosynth"/>
</dbReference>
<accession>F2LX04</accession>
<dbReference type="InterPro" id="IPR036105">
    <property type="entry name" value="DiNase_FeMo-co_biosyn_sf"/>
</dbReference>